<keyword evidence="8" id="KW-0406">Ion transport</keyword>
<dbReference type="Proteomes" id="UP001207116">
    <property type="component" value="Unassembled WGS sequence"/>
</dbReference>
<keyword evidence="8" id="KW-0460">Magnesium</keyword>
<evidence type="ECO:0000256" key="3">
    <source>
        <dbReference type="ARBA" id="ARBA00022448"/>
    </source>
</evidence>
<feature type="transmembrane region" description="Helical" evidence="8">
    <location>
        <begin position="308"/>
        <end position="328"/>
    </location>
</feature>
<dbReference type="EMBL" id="JAPFQP010000004">
    <property type="protein sequence ID" value="MCX2720346.1"/>
    <property type="molecule type" value="Genomic_DNA"/>
</dbReference>
<name>A0AAE3SPL0_9FLAO</name>
<dbReference type="PANTHER" id="PTHR46494">
    <property type="entry name" value="CORA FAMILY METAL ION TRANSPORTER (EUROFUNG)"/>
    <property type="match status" value="1"/>
</dbReference>
<keyword evidence="4 8" id="KW-1003">Cell membrane</keyword>
<dbReference type="InterPro" id="IPR002523">
    <property type="entry name" value="MgTranspt_CorA/ZnTranspt_ZntB"/>
</dbReference>
<dbReference type="GO" id="GO:0005886">
    <property type="term" value="C:plasma membrane"/>
    <property type="evidence" value="ECO:0007669"/>
    <property type="project" value="UniProtKB-SubCell"/>
</dbReference>
<comment type="similarity">
    <text evidence="2 8">Belongs to the CorA metal ion transporter (MIT) (TC 1.A.35) family.</text>
</comment>
<dbReference type="InterPro" id="IPR045863">
    <property type="entry name" value="CorA_TM1_TM2"/>
</dbReference>
<evidence type="ECO:0000313" key="9">
    <source>
        <dbReference type="EMBL" id="MCX2720346.1"/>
    </source>
</evidence>
<organism evidence="9 10">
    <name type="scientific">Lentiprolixibacter aurantiacus</name>
    <dbReference type="NCBI Taxonomy" id="2993939"/>
    <lineage>
        <taxon>Bacteria</taxon>
        <taxon>Pseudomonadati</taxon>
        <taxon>Bacteroidota</taxon>
        <taxon>Flavobacteriia</taxon>
        <taxon>Flavobacteriales</taxon>
        <taxon>Flavobacteriaceae</taxon>
        <taxon>Lentiprolixibacter</taxon>
    </lineage>
</organism>
<keyword evidence="3 8" id="KW-0813">Transport</keyword>
<evidence type="ECO:0000256" key="2">
    <source>
        <dbReference type="ARBA" id="ARBA00009765"/>
    </source>
</evidence>
<gene>
    <name evidence="8 9" type="primary">corA</name>
    <name evidence="9" type="ORF">OO016_12090</name>
</gene>
<dbReference type="Gene3D" id="1.20.58.340">
    <property type="entry name" value="Magnesium transport protein CorA, transmembrane region"/>
    <property type="match status" value="2"/>
</dbReference>
<dbReference type="SUPFAM" id="SSF143865">
    <property type="entry name" value="CorA soluble domain-like"/>
    <property type="match status" value="1"/>
</dbReference>
<dbReference type="InterPro" id="IPR045861">
    <property type="entry name" value="CorA_cytoplasmic_dom"/>
</dbReference>
<dbReference type="PANTHER" id="PTHR46494:SF1">
    <property type="entry name" value="CORA FAMILY METAL ION TRANSPORTER (EUROFUNG)"/>
    <property type="match status" value="1"/>
</dbReference>
<sequence>MAAKKKIKTPPRIRKKRLSAKATIGQVPGVPVYVGHKTESELSIEVIEYNKGMLEERHLSSIEEAYPFVESEPVSWININGLSHTSVIEKIGKRYGIHPLVVEDIVNTQQRPKVEEFQDHLFVVVKMLHMDEEKGLIVEHLSLVLGSHYVISFQEAEGDVFDPVRTRLRGDKGVIRSMRSDYLLYALMDAVVDYYFHLLDEIGNRIESLEDQLFEDQTSEEMPTEIQSLKREILRIRRAISPLREIVSRIEKSGHPNISEKIMLYLSDLQDHIIQVSESIEIYREMTWSLMDMYMTAISNKMNTIMKVLTIIATIFIPLTFIAGIYGMNFEYIPELKYRNGYFILLGIMLLIFLAMLYYFRRKKWL</sequence>
<evidence type="ECO:0000256" key="6">
    <source>
        <dbReference type="ARBA" id="ARBA00022989"/>
    </source>
</evidence>
<feature type="transmembrane region" description="Helical" evidence="8">
    <location>
        <begin position="340"/>
        <end position="360"/>
    </location>
</feature>
<protein>
    <recommendedName>
        <fullName evidence="8">Magnesium transport protein CorA</fullName>
    </recommendedName>
</protein>
<dbReference type="RefSeq" id="WP_266014333.1">
    <property type="nucleotide sequence ID" value="NZ_JAPFQP010000004.1"/>
</dbReference>
<comment type="subcellular location">
    <subcellularLocation>
        <location evidence="1">Cell membrane</location>
        <topology evidence="1">Multi-pass membrane protein</topology>
    </subcellularLocation>
    <subcellularLocation>
        <location evidence="8">Membrane</location>
        <topology evidence="8">Multi-pass membrane protein</topology>
    </subcellularLocation>
</comment>
<keyword evidence="10" id="KW-1185">Reference proteome</keyword>
<evidence type="ECO:0000256" key="8">
    <source>
        <dbReference type="RuleBase" id="RU362010"/>
    </source>
</evidence>
<accession>A0AAE3SPL0</accession>
<keyword evidence="5 8" id="KW-0812">Transmembrane</keyword>
<evidence type="ECO:0000313" key="10">
    <source>
        <dbReference type="Proteomes" id="UP001207116"/>
    </source>
</evidence>
<dbReference type="GO" id="GO:0015095">
    <property type="term" value="F:magnesium ion transmembrane transporter activity"/>
    <property type="evidence" value="ECO:0007669"/>
    <property type="project" value="UniProtKB-UniRule"/>
</dbReference>
<dbReference type="GO" id="GO:0015087">
    <property type="term" value="F:cobalt ion transmembrane transporter activity"/>
    <property type="evidence" value="ECO:0007669"/>
    <property type="project" value="UniProtKB-UniRule"/>
</dbReference>
<dbReference type="GO" id="GO:0000287">
    <property type="term" value="F:magnesium ion binding"/>
    <property type="evidence" value="ECO:0007669"/>
    <property type="project" value="TreeGrafter"/>
</dbReference>
<evidence type="ECO:0000256" key="7">
    <source>
        <dbReference type="ARBA" id="ARBA00023136"/>
    </source>
</evidence>
<proteinExistence type="inferred from homology"/>
<dbReference type="Pfam" id="PF01544">
    <property type="entry name" value="CorA"/>
    <property type="match status" value="1"/>
</dbReference>
<dbReference type="NCBIfam" id="TIGR00383">
    <property type="entry name" value="corA"/>
    <property type="match status" value="1"/>
</dbReference>
<dbReference type="CDD" id="cd12828">
    <property type="entry name" value="TmCorA-like_1"/>
    <property type="match status" value="1"/>
</dbReference>
<dbReference type="SUPFAM" id="SSF144083">
    <property type="entry name" value="Magnesium transport protein CorA, transmembrane region"/>
    <property type="match status" value="1"/>
</dbReference>
<reference evidence="9" key="1">
    <citation type="submission" date="2022-11" db="EMBL/GenBank/DDBJ databases">
        <title>The characterization of three novel Bacteroidetes species and genomic analysis of their roles in tidal elemental geochemical cycles.</title>
        <authorList>
            <person name="Ma K.-J."/>
        </authorList>
    </citation>
    <scope>NUCLEOTIDE SEQUENCE</scope>
    <source>
        <strain evidence="9">M415</strain>
    </source>
</reference>
<keyword evidence="7 8" id="KW-0472">Membrane</keyword>
<dbReference type="GO" id="GO:0050897">
    <property type="term" value="F:cobalt ion binding"/>
    <property type="evidence" value="ECO:0007669"/>
    <property type="project" value="TreeGrafter"/>
</dbReference>
<evidence type="ECO:0000256" key="4">
    <source>
        <dbReference type="ARBA" id="ARBA00022475"/>
    </source>
</evidence>
<dbReference type="Gene3D" id="3.30.460.20">
    <property type="entry name" value="CorA soluble domain-like"/>
    <property type="match status" value="1"/>
</dbReference>
<dbReference type="AlphaFoldDB" id="A0AAE3SPL0"/>
<evidence type="ECO:0000256" key="1">
    <source>
        <dbReference type="ARBA" id="ARBA00004651"/>
    </source>
</evidence>
<comment type="function">
    <text evidence="8">Mediates influx of magnesium ions.</text>
</comment>
<dbReference type="InterPro" id="IPR004488">
    <property type="entry name" value="Mg/Co-transport_prot_CorA"/>
</dbReference>
<dbReference type="FunFam" id="1.20.58.340:FF:000012">
    <property type="entry name" value="Magnesium transport protein CorA"/>
    <property type="match status" value="1"/>
</dbReference>
<comment type="caution">
    <text evidence="9">The sequence shown here is derived from an EMBL/GenBank/DDBJ whole genome shotgun (WGS) entry which is preliminary data.</text>
</comment>
<evidence type="ECO:0000256" key="5">
    <source>
        <dbReference type="ARBA" id="ARBA00022692"/>
    </source>
</evidence>
<keyword evidence="6 8" id="KW-1133">Transmembrane helix</keyword>